<evidence type="ECO:0000313" key="1">
    <source>
        <dbReference type="EMBL" id="GIY78773.1"/>
    </source>
</evidence>
<proteinExistence type="predicted"/>
<organism evidence="1 2">
    <name type="scientific">Caerostris extrusa</name>
    <name type="common">Bark spider</name>
    <name type="synonym">Caerostris bankana</name>
    <dbReference type="NCBI Taxonomy" id="172846"/>
    <lineage>
        <taxon>Eukaryota</taxon>
        <taxon>Metazoa</taxon>
        <taxon>Ecdysozoa</taxon>
        <taxon>Arthropoda</taxon>
        <taxon>Chelicerata</taxon>
        <taxon>Arachnida</taxon>
        <taxon>Araneae</taxon>
        <taxon>Araneomorphae</taxon>
        <taxon>Entelegynae</taxon>
        <taxon>Araneoidea</taxon>
        <taxon>Araneidae</taxon>
        <taxon>Caerostris</taxon>
    </lineage>
</organism>
<dbReference type="EMBL" id="BPLR01015794">
    <property type="protein sequence ID" value="GIY78773.1"/>
    <property type="molecule type" value="Genomic_DNA"/>
</dbReference>
<protein>
    <submittedName>
        <fullName evidence="1">Uncharacterized protein</fullName>
    </submittedName>
</protein>
<evidence type="ECO:0000313" key="2">
    <source>
        <dbReference type="Proteomes" id="UP001054945"/>
    </source>
</evidence>
<name>A0AAV4W8R7_CAEEX</name>
<keyword evidence="2" id="KW-1185">Reference proteome</keyword>
<gene>
    <name evidence="1" type="ORF">CEXT_628461</name>
</gene>
<accession>A0AAV4W8R7</accession>
<sequence length="116" mass="12887">MPFGSSPCISSTKCLTETQAKNLWSASDMGIFAGCSGFEASEGCKFLIPYCGSDDCCKCIDLYSFFLQMVGLEKENLKLQDYMDSGFDHSTGEIFQQLTSRHSLFFDASQEKALLR</sequence>
<comment type="caution">
    <text evidence="1">The sequence shown here is derived from an EMBL/GenBank/DDBJ whole genome shotgun (WGS) entry which is preliminary data.</text>
</comment>
<dbReference type="AlphaFoldDB" id="A0AAV4W8R7"/>
<reference evidence="1 2" key="1">
    <citation type="submission" date="2021-06" db="EMBL/GenBank/DDBJ databases">
        <title>Caerostris extrusa draft genome.</title>
        <authorList>
            <person name="Kono N."/>
            <person name="Arakawa K."/>
        </authorList>
    </citation>
    <scope>NUCLEOTIDE SEQUENCE [LARGE SCALE GENOMIC DNA]</scope>
</reference>
<dbReference type="Proteomes" id="UP001054945">
    <property type="component" value="Unassembled WGS sequence"/>
</dbReference>